<evidence type="ECO:0000313" key="3">
    <source>
        <dbReference type="Proteomes" id="UP001162741"/>
    </source>
</evidence>
<dbReference type="InterPro" id="IPR029039">
    <property type="entry name" value="Flavoprotein-like_sf"/>
</dbReference>
<dbReference type="Gene3D" id="3.40.50.360">
    <property type="match status" value="1"/>
</dbReference>
<sequence length="189" mass="21508">MLNLKIIVTSTRPGRKGIIFGNWLTEVAKQLPQFNVELLDLAEINLPMMNEANHPAMRKYEHQHTRNWSAKIEDADAFVFITPEYNFGFTAAFKNAVDYLHFEWKHKPAAIFSYGGISAGTRAQQAVRLVLSSLSVTVVNEAVTIPMFTQYFDEELNFQPTEQIERTTAQMLQALVKWGNVLKAGRSEE</sequence>
<proteinExistence type="predicted"/>
<dbReference type="EMBL" id="CP107006">
    <property type="protein sequence ID" value="UYQ93647.1"/>
    <property type="molecule type" value="Genomic_DNA"/>
</dbReference>
<feature type="domain" description="NADPH-dependent FMN reductase-like" evidence="1">
    <location>
        <begin position="6"/>
        <end position="149"/>
    </location>
</feature>
<reference evidence="2" key="1">
    <citation type="submission" date="2022-10" db="EMBL/GenBank/DDBJ databases">
        <title>Chitinophaga sp. nov., isolated from soil.</title>
        <authorList>
            <person name="Jeon C.O."/>
        </authorList>
    </citation>
    <scope>NUCLEOTIDE SEQUENCE</scope>
    <source>
        <strain evidence="2">R8</strain>
    </source>
</reference>
<dbReference type="Pfam" id="PF03358">
    <property type="entry name" value="FMN_red"/>
    <property type="match status" value="1"/>
</dbReference>
<dbReference type="InterPro" id="IPR050712">
    <property type="entry name" value="NAD(P)H-dep_reductase"/>
</dbReference>
<evidence type="ECO:0000259" key="1">
    <source>
        <dbReference type="Pfam" id="PF03358"/>
    </source>
</evidence>
<dbReference type="Proteomes" id="UP001162741">
    <property type="component" value="Chromosome"/>
</dbReference>
<organism evidence="2 3">
    <name type="scientific">Chitinophaga horti</name>
    <dbReference type="NCBI Taxonomy" id="2920382"/>
    <lineage>
        <taxon>Bacteria</taxon>
        <taxon>Pseudomonadati</taxon>
        <taxon>Bacteroidota</taxon>
        <taxon>Chitinophagia</taxon>
        <taxon>Chitinophagales</taxon>
        <taxon>Chitinophagaceae</taxon>
        <taxon>Chitinophaga</taxon>
    </lineage>
</organism>
<dbReference type="PANTHER" id="PTHR30543:SF21">
    <property type="entry name" value="NAD(P)H-DEPENDENT FMN REDUCTASE LOT6"/>
    <property type="match status" value="1"/>
</dbReference>
<accession>A0ABY6J5X2</accession>
<dbReference type="InterPro" id="IPR005025">
    <property type="entry name" value="FMN_Rdtase-like_dom"/>
</dbReference>
<evidence type="ECO:0000313" key="2">
    <source>
        <dbReference type="EMBL" id="UYQ93647.1"/>
    </source>
</evidence>
<dbReference type="PANTHER" id="PTHR30543">
    <property type="entry name" value="CHROMATE REDUCTASE"/>
    <property type="match status" value="1"/>
</dbReference>
<protein>
    <submittedName>
        <fullName evidence="2">NAD(P)H-dependent oxidoreductase</fullName>
    </submittedName>
</protein>
<name>A0ABY6J5X2_9BACT</name>
<keyword evidence="3" id="KW-1185">Reference proteome</keyword>
<gene>
    <name evidence="2" type="ORF">MKQ68_00845</name>
</gene>
<dbReference type="SUPFAM" id="SSF52218">
    <property type="entry name" value="Flavoproteins"/>
    <property type="match status" value="1"/>
</dbReference>
<dbReference type="RefSeq" id="WP_244837335.1">
    <property type="nucleotide sequence ID" value="NZ_CP107006.1"/>
</dbReference>